<dbReference type="GO" id="GO:0006401">
    <property type="term" value="P:RNA catabolic process"/>
    <property type="evidence" value="ECO:0007669"/>
    <property type="project" value="TreeGrafter"/>
</dbReference>
<dbReference type="Pfam" id="PF00445">
    <property type="entry name" value="Ribonuclease_T2"/>
    <property type="match status" value="1"/>
</dbReference>
<dbReference type="GO" id="GO:0003723">
    <property type="term" value="F:RNA binding"/>
    <property type="evidence" value="ECO:0007669"/>
    <property type="project" value="InterPro"/>
</dbReference>
<dbReference type="AlphaFoldDB" id="A0A1V9YKZ0"/>
<feature type="signal peptide" evidence="3">
    <location>
        <begin position="1"/>
        <end position="16"/>
    </location>
</feature>
<dbReference type="PANTHER" id="PTHR11240:SF22">
    <property type="entry name" value="RIBONUCLEASE T2"/>
    <property type="match status" value="1"/>
</dbReference>
<dbReference type="OrthoDB" id="435754at2759"/>
<comment type="caution">
    <text evidence="4">The sequence shown here is derived from an EMBL/GenBank/DDBJ whole genome shotgun (WGS) entry which is preliminary data.</text>
</comment>
<dbReference type="InterPro" id="IPR036430">
    <property type="entry name" value="RNase_T2-like_sf"/>
</dbReference>
<dbReference type="GO" id="GO:0005576">
    <property type="term" value="C:extracellular region"/>
    <property type="evidence" value="ECO:0007669"/>
    <property type="project" value="TreeGrafter"/>
</dbReference>
<name>A0A1V9YKZ0_ACHHY</name>
<reference evidence="4 5" key="1">
    <citation type="journal article" date="2014" name="Genome Biol. Evol.">
        <title>The secreted proteins of Achlya hypogyna and Thraustotheca clavata identify the ancestral oomycete secretome and reveal gene acquisitions by horizontal gene transfer.</title>
        <authorList>
            <person name="Misner I."/>
            <person name="Blouin N."/>
            <person name="Leonard G."/>
            <person name="Richards T.A."/>
            <person name="Lane C.E."/>
        </authorList>
    </citation>
    <scope>NUCLEOTIDE SEQUENCE [LARGE SCALE GENOMIC DNA]</scope>
    <source>
        <strain evidence="4 5">ATCC 48635</strain>
    </source>
</reference>
<sequence>MRLEAILSLAATVAVAADSPPVWLPDVGVFEREVGGISSFDFYVFAHSWQASFCYHEPYPGCKEPEAYWKTHFTVHGLWPELNKGPHPGFCSKEPLDIKLVRQAIGEDTLEEYWPNVKVAVNTTGYDSFWNHEWTRHGTCSGLDQVTFFQSAIDLIKDNGTPDFVQKNVGNVVSTKELRDAYGGPTKAVLQCKNKRLSQVYTCLAKDKDNKPTEATDCSPQVLKEDNCHVGEILIPKF</sequence>
<dbReference type="PANTHER" id="PTHR11240">
    <property type="entry name" value="RIBONUCLEASE T2"/>
    <property type="match status" value="1"/>
</dbReference>
<gene>
    <name evidence="4" type="ORF">ACHHYP_10610</name>
</gene>
<dbReference type="InterPro" id="IPR018188">
    <property type="entry name" value="RNase_T2_His_AS_1"/>
</dbReference>
<evidence type="ECO:0008006" key="6">
    <source>
        <dbReference type="Google" id="ProtNLM"/>
    </source>
</evidence>
<dbReference type="Gene3D" id="3.90.730.10">
    <property type="entry name" value="Ribonuclease T2-like"/>
    <property type="match status" value="1"/>
</dbReference>
<keyword evidence="3" id="KW-0732">Signal</keyword>
<evidence type="ECO:0000313" key="5">
    <source>
        <dbReference type="Proteomes" id="UP000243579"/>
    </source>
</evidence>
<dbReference type="GO" id="GO:0033897">
    <property type="term" value="F:ribonuclease T2 activity"/>
    <property type="evidence" value="ECO:0007669"/>
    <property type="project" value="InterPro"/>
</dbReference>
<dbReference type="EMBL" id="JNBR01001511">
    <property type="protein sequence ID" value="OQR86380.1"/>
    <property type="molecule type" value="Genomic_DNA"/>
</dbReference>
<evidence type="ECO:0000256" key="3">
    <source>
        <dbReference type="SAM" id="SignalP"/>
    </source>
</evidence>
<dbReference type="PROSITE" id="PS00530">
    <property type="entry name" value="RNASE_T2_1"/>
    <property type="match status" value="1"/>
</dbReference>
<organism evidence="4 5">
    <name type="scientific">Achlya hypogyna</name>
    <name type="common">Oomycete</name>
    <name type="synonym">Protoachlya hypogyna</name>
    <dbReference type="NCBI Taxonomy" id="1202772"/>
    <lineage>
        <taxon>Eukaryota</taxon>
        <taxon>Sar</taxon>
        <taxon>Stramenopiles</taxon>
        <taxon>Oomycota</taxon>
        <taxon>Saprolegniomycetes</taxon>
        <taxon>Saprolegniales</taxon>
        <taxon>Achlyaceae</taxon>
        <taxon>Achlya</taxon>
    </lineage>
</organism>
<comment type="similarity">
    <text evidence="1 2">Belongs to the RNase T2 family.</text>
</comment>
<dbReference type="InterPro" id="IPR001568">
    <property type="entry name" value="RNase_T2-like"/>
</dbReference>
<keyword evidence="5" id="KW-1185">Reference proteome</keyword>
<protein>
    <recommendedName>
        <fullName evidence="6">Secreted protein</fullName>
    </recommendedName>
</protein>
<dbReference type="Proteomes" id="UP000243579">
    <property type="component" value="Unassembled WGS sequence"/>
</dbReference>
<dbReference type="SUPFAM" id="SSF55895">
    <property type="entry name" value="Ribonuclease Rh-like"/>
    <property type="match status" value="1"/>
</dbReference>
<evidence type="ECO:0000313" key="4">
    <source>
        <dbReference type="EMBL" id="OQR86380.1"/>
    </source>
</evidence>
<dbReference type="PROSITE" id="PS00531">
    <property type="entry name" value="RNASE_T2_2"/>
    <property type="match status" value="1"/>
</dbReference>
<evidence type="ECO:0000256" key="2">
    <source>
        <dbReference type="RuleBase" id="RU004328"/>
    </source>
</evidence>
<feature type="chain" id="PRO_5012777176" description="Secreted protein" evidence="3">
    <location>
        <begin position="17"/>
        <end position="238"/>
    </location>
</feature>
<dbReference type="CDD" id="cd00374">
    <property type="entry name" value="RNase_T2"/>
    <property type="match status" value="1"/>
</dbReference>
<dbReference type="InterPro" id="IPR033130">
    <property type="entry name" value="RNase_T2_His_AS_2"/>
</dbReference>
<proteinExistence type="inferred from homology"/>
<evidence type="ECO:0000256" key="1">
    <source>
        <dbReference type="ARBA" id="ARBA00007469"/>
    </source>
</evidence>
<accession>A0A1V9YKZ0</accession>